<gene>
    <name evidence="1" type="ORF">GRFL_0124</name>
</gene>
<reference evidence="1 2" key="1">
    <citation type="submission" date="2016-07" db="EMBL/GenBank/DDBJ databases">
        <title>Multi-omics approach to identify versatile polysaccharide utilization systems of a marine flavobacterium Gramella flava.</title>
        <authorList>
            <person name="Tang K."/>
        </authorList>
    </citation>
    <scope>NUCLEOTIDE SEQUENCE [LARGE SCALE GENOMIC DNA]</scope>
    <source>
        <strain evidence="1 2">JLT2011</strain>
    </source>
</reference>
<accession>A0A1L7HZS8</accession>
<name>A0A1L7HZS8_9FLAO</name>
<proteinExistence type="predicted"/>
<dbReference type="STRING" id="1229726.GRFL_0124"/>
<dbReference type="KEGG" id="gfl:GRFL_0124"/>
<sequence length="44" mass="5067">MLLLKENKTETLDFSALSKGSFKFCKDFFALTQIPRITLQIDDV</sequence>
<evidence type="ECO:0000313" key="2">
    <source>
        <dbReference type="Proteomes" id="UP000186230"/>
    </source>
</evidence>
<keyword evidence="2" id="KW-1185">Reference proteome</keyword>
<organism evidence="1 2">
    <name type="scientific">Christiangramia flava JLT2011</name>
    <dbReference type="NCBI Taxonomy" id="1229726"/>
    <lineage>
        <taxon>Bacteria</taxon>
        <taxon>Pseudomonadati</taxon>
        <taxon>Bacteroidota</taxon>
        <taxon>Flavobacteriia</taxon>
        <taxon>Flavobacteriales</taxon>
        <taxon>Flavobacteriaceae</taxon>
        <taxon>Christiangramia</taxon>
    </lineage>
</organism>
<evidence type="ECO:0000313" key="1">
    <source>
        <dbReference type="EMBL" id="APU66848.1"/>
    </source>
</evidence>
<dbReference type="EMBL" id="CP016359">
    <property type="protein sequence ID" value="APU66848.1"/>
    <property type="molecule type" value="Genomic_DNA"/>
</dbReference>
<dbReference type="AlphaFoldDB" id="A0A1L7HZS8"/>
<protein>
    <submittedName>
        <fullName evidence="1">Uncharacterized protein</fullName>
    </submittedName>
</protein>
<dbReference type="Proteomes" id="UP000186230">
    <property type="component" value="Chromosome"/>
</dbReference>